<dbReference type="EMBL" id="FNIR01000010">
    <property type="protein sequence ID" value="SDP11368.1"/>
    <property type="molecule type" value="Genomic_DNA"/>
</dbReference>
<sequence>MTQMPLGEACSLWQSGQDVGSSLIRAGARVLTGVPHYVQASYIAAHEEKAKERPDALAAARTLLDAVAGADQRDAAGWARVASLPAGDFAGRGLKSEAEKDAQIESVIDSGTIRMPLWGLSLDRAVTEQYGGRFLFEVIGPFPAVPAWLASGVVPEEAELITGGDYAVVDVERAEGRTTARLRWTNALA</sequence>
<name>A0A1H0Q3Y2_9ACTN</name>
<organism evidence="1 2">
    <name type="scientific">Klenkia soli</name>
    <dbReference type="NCBI Taxonomy" id="1052260"/>
    <lineage>
        <taxon>Bacteria</taxon>
        <taxon>Bacillati</taxon>
        <taxon>Actinomycetota</taxon>
        <taxon>Actinomycetes</taxon>
        <taxon>Geodermatophilales</taxon>
        <taxon>Geodermatophilaceae</taxon>
        <taxon>Klenkia</taxon>
    </lineage>
</organism>
<evidence type="ECO:0000313" key="2">
    <source>
        <dbReference type="Proteomes" id="UP000199088"/>
    </source>
</evidence>
<dbReference type="Proteomes" id="UP000199088">
    <property type="component" value="Unassembled WGS sequence"/>
</dbReference>
<gene>
    <name evidence="1" type="ORF">SAMN05660199_03184</name>
</gene>
<keyword evidence="2" id="KW-1185">Reference proteome</keyword>
<dbReference type="AlphaFoldDB" id="A0A1H0Q3Y2"/>
<accession>A0A1H0Q3Y2</accession>
<protein>
    <submittedName>
        <fullName evidence="1">Uncharacterized protein</fullName>
    </submittedName>
</protein>
<reference evidence="2" key="1">
    <citation type="submission" date="2016-10" db="EMBL/GenBank/DDBJ databases">
        <authorList>
            <person name="Varghese N."/>
            <person name="Submissions S."/>
        </authorList>
    </citation>
    <scope>NUCLEOTIDE SEQUENCE [LARGE SCALE GENOMIC DNA]</scope>
    <source>
        <strain evidence="2">DSM 45843</strain>
    </source>
</reference>
<evidence type="ECO:0000313" key="1">
    <source>
        <dbReference type="EMBL" id="SDP11368.1"/>
    </source>
</evidence>
<proteinExistence type="predicted"/>